<evidence type="ECO:0000313" key="2">
    <source>
        <dbReference type="EMBL" id="VDM46420.1"/>
    </source>
</evidence>
<gene>
    <name evidence="2" type="ORF">TCNE_LOCUS15099</name>
</gene>
<protein>
    <submittedName>
        <fullName evidence="4">ANAPC4_WD40 domain-containing protein</fullName>
    </submittedName>
</protein>
<dbReference type="SUPFAM" id="SSF69322">
    <property type="entry name" value="Tricorn protease domain 2"/>
    <property type="match status" value="1"/>
</dbReference>
<dbReference type="InterPro" id="IPR056154">
    <property type="entry name" value="Beta-prop_IFT140_1st"/>
</dbReference>
<evidence type="ECO:0000313" key="3">
    <source>
        <dbReference type="Proteomes" id="UP000050794"/>
    </source>
</evidence>
<dbReference type="EMBL" id="UYWY01022629">
    <property type="protein sequence ID" value="VDM46420.1"/>
    <property type="molecule type" value="Genomic_DNA"/>
</dbReference>
<dbReference type="WBParaSite" id="TCNE_0001509901-mRNA-1">
    <property type="protein sequence ID" value="TCNE_0001509901-mRNA-1"/>
    <property type="gene ID" value="TCNE_0001509901"/>
</dbReference>
<reference evidence="2 3" key="2">
    <citation type="submission" date="2018-11" db="EMBL/GenBank/DDBJ databases">
        <authorList>
            <consortium name="Pathogen Informatics"/>
        </authorList>
    </citation>
    <scope>NUCLEOTIDE SEQUENCE [LARGE SCALE GENOMIC DNA]</scope>
</reference>
<reference evidence="4" key="1">
    <citation type="submission" date="2016-06" db="UniProtKB">
        <authorList>
            <consortium name="WormBaseParasite"/>
        </authorList>
    </citation>
    <scope>IDENTIFICATION</scope>
</reference>
<dbReference type="InterPro" id="IPR015943">
    <property type="entry name" value="WD40/YVTN_repeat-like_dom_sf"/>
</dbReference>
<organism evidence="3 4">
    <name type="scientific">Toxocara canis</name>
    <name type="common">Canine roundworm</name>
    <dbReference type="NCBI Taxonomy" id="6265"/>
    <lineage>
        <taxon>Eukaryota</taxon>
        <taxon>Metazoa</taxon>
        <taxon>Ecdysozoa</taxon>
        <taxon>Nematoda</taxon>
        <taxon>Chromadorea</taxon>
        <taxon>Rhabditida</taxon>
        <taxon>Spirurina</taxon>
        <taxon>Ascaridomorpha</taxon>
        <taxon>Ascaridoidea</taxon>
        <taxon>Toxocaridae</taxon>
        <taxon>Toxocara</taxon>
    </lineage>
</organism>
<dbReference type="AlphaFoldDB" id="A0A183V2X9"/>
<sequence length="131" mass="14765">MAVLIEKKVEQNVADTRHELLEWHSRSGRLAVSSYNANFGSEVNFFTQQGGKSEHAPTRKANARITQLKWHPEDDILAVAWDNGDVVLRYVEDSNEFLLPVDDDPLDAIKCLVWNSTGSLICVADKRSLLK</sequence>
<dbReference type="Proteomes" id="UP000050794">
    <property type="component" value="Unassembled WGS sequence"/>
</dbReference>
<evidence type="ECO:0000313" key="4">
    <source>
        <dbReference type="WBParaSite" id="TCNE_0001509901-mRNA-1"/>
    </source>
</evidence>
<proteinExistence type="predicted"/>
<accession>A0A183V2X9</accession>
<keyword evidence="3" id="KW-1185">Reference proteome</keyword>
<feature type="domain" description="IFT140 first beta-propeller" evidence="1">
    <location>
        <begin position="2"/>
        <end position="130"/>
    </location>
</feature>
<name>A0A183V2X9_TOXCA</name>
<dbReference type="Gene3D" id="2.130.10.10">
    <property type="entry name" value="YVTN repeat-like/Quinoprotein amine dehydrogenase"/>
    <property type="match status" value="1"/>
</dbReference>
<evidence type="ECO:0000259" key="1">
    <source>
        <dbReference type="Pfam" id="PF23383"/>
    </source>
</evidence>
<dbReference type="Pfam" id="PF23383">
    <property type="entry name" value="Beta-prop_IFT140_1st"/>
    <property type="match status" value="1"/>
</dbReference>